<dbReference type="PANTHER" id="PTHR22794:SF2">
    <property type="entry name" value="THAP DOMAIN-CONTAINING PROTEIN 11"/>
    <property type="match status" value="1"/>
</dbReference>
<feature type="compositionally biased region" description="Polar residues" evidence="1">
    <location>
        <begin position="503"/>
        <end position="513"/>
    </location>
</feature>
<comment type="caution">
    <text evidence="2">The sequence shown here is derived from an EMBL/GenBank/DDBJ whole genome shotgun (WGS) entry which is preliminary data.</text>
</comment>
<feature type="compositionally biased region" description="Low complexity" evidence="1">
    <location>
        <begin position="604"/>
        <end position="625"/>
    </location>
</feature>
<accession>G7E290</accession>
<feature type="compositionally biased region" description="Low complexity" evidence="1">
    <location>
        <begin position="383"/>
        <end position="393"/>
    </location>
</feature>
<feature type="region of interest" description="Disordered" evidence="1">
    <location>
        <begin position="66"/>
        <end position="332"/>
    </location>
</feature>
<organism evidence="2 3">
    <name type="scientific">Mixia osmundae (strain CBS 9802 / IAM 14324 / JCM 22182 / KY 12970)</name>
    <dbReference type="NCBI Taxonomy" id="764103"/>
    <lineage>
        <taxon>Eukaryota</taxon>
        <taxon>Fungi</taxon>
        <taxon>Dikarya</taxon>
        <taxon>Basidiomycota</taxon>
        <taxon>Pucciniomycotina</taxon>
        <taxon>Mixiomycetes</taxon>
        <taxon>Mixiales</taxon>
        <taxon>Mixiaceae</taxon>
        <taxon>Mixia</taxon>
    </lineage>
</organism>
<dbReference type="GO" id="GO:0031931">
    <property type="term" value="C:TORC1 complex"/>
    <property type="evidence" value="ECO:0007669"/>
    <property type="project" value="TreeGrafter"/>
</dbReference>
<protein>
    <submittedName>
        <fullName evidence="2">Uncharacterized protein</fullName>
    </submittedName>
</protein>
<name>G7E290_MIXOS</name>
<feature type="compositionally biased region" description="Polar residues" evidence="1">
    <location>
        <begin position="1"/>
        <end position="21"/>
    </location>
</feature>
<dbReference type="PANTHER" id="PTHR22794">
    <property type="entry name" value="THAP DOMAIN PROTEIN 11"/>
    <property type="match status" value="1"/>
</dbReference>
<reference evidence="2 3" key="1">
    <citation type="journal article" date="2011" name="J. Gen. Appl. Microbiol.">
        <title>Draft genome sequencing of the enigmatic basidiomycete Mixia osmundae.</title>
        <authorList>
            <person name="Nishida H."/>
            <person name="Nagatsuka Y."/>
            <person name="Sugiyama J."/>
        </authorList>
    </citation>
    <scope>NUCLEOTIDE SEQUENCE [LARGE SCALE GENOMIC DNA]</scope>
    <source>
        <strain evidence="3">CBS 9802 / IAM 14324 / JCM 22182 / KY 12970</strain>
    </source>
</reference>
<feature type="region of interest" description="Disordered" evidence="1">
    <location>
        <begin position="383"/>
        <end position="410"/>
    </location>
</feature>
<evidence type="ECO:0000256" key="1">
    <source>
        <dbReference type="SAM" id="MobiDB-lite"/>
    </source>
</evidence>
<dbReference type="InParanoid" id="G7E290"/>
<feature type="compositionally biased region" description="Low complexity" evidence="1">
    <location>
        <begin position="230"/>
        <end position="240"/>
    </location>
</feature>
<dbReference type="OrthoDB" id="10691496at2759"/>
<proteinExistence type="predicted"/>
<feature type="compositionally biased region" description="Low complexity" evidence="1">
    <location>
        <begin position="317"/>
        <end position="328"/>
    </location>
</feature>
<feature type="compositionally biased region" description="Basic and acidic residues" evidence="1">
    <location>
        <begin position="199"/>
        <end position="212"/>
    </location>
</feature>
<dbReference type="Proteomes" id="UP000009131">
    <property type="component" value="Unassembled WGS sequence"/>
</dbReference>
<evidence type="ECO:0000313" key="3">
    <source>
        <dbReference type="Proteomes" id="UP000009131"/>
    </source>
</evidence>
<dbReference type="STRING" id="764103.G7E290"/>
<feature type="region of interest" description="Disordered" evidence="1">
    <location>
        <begin position="499"/>
        <end position="547"/>
    </location>
</feature>
<sequence length="636" mass="67374">MVLASRGSSTQLVSHGSTSNLGEAKSSKQARRHSHPIKRNTSSGRLAGTGKAAFAFTTLADDAQAQEEAPAIVPRRHSKTNLHGFGETKRPKQARKGSKGSKGSRVSLNELAHEETGNTSRDEGWESATDGPSPSDQPLARAALLPDTDTDTIDTRKLIDAPIAIASPPKPSPRPSNAMPASGTPHRHAATAEAARGQAHLESRDYFDDKHSPILAGSPSLKRLLPQQIRKLSSSSTIRSYRSDHSTASNYAAPRMSSSLRTKSAVRPVLDVSQAQGDFHEPSRAQSDSPARAVAGPSSVRQLETTPLRRASHNRQASAASNVSSARAGNQSMSDLTHRLRNAAGASPKRETAGFDPIRRASGYFGSIKSLANLAGAAIVSTTSVSPPSAAPSQTRHPLTSSEGPPARPAQVTFRTPAVKTPNHIVSKFVSSADPPPPTPLSESPRDMASGSQRGVPRSMSVASLSRTQHKMNLQRDAPLGITMLAGTTHGSRSDLALLPQLPFSNSPRTSLGQPAWPHGSEVRLGEGVPSPDEHGPPPKVGPLNAPAGKLQAQAGLQRWAQAIVREAERIDREHETIRRFRDPLQESFTRVLAKRPEIAAVTSSSSSSVSRGRMSDRSSGAGSRPDSLHRSATTA</sequence>
<dbReference type="eggNOG" id="ENOG502SZ0U">
    <property type="taxonomic scope" value="Eukaryota"/>
</dbReference>
<gene>
    <name evidence="2" type="primary">Mo03624</name>
    <name evidence="2" type="ORF">E5Q_03624</name>
</gene>
<dbReference type="GO" id="GO:0000329">
    <property type="term" value="C:fungal-type vacuole membrane"/>
    <property type="evidence" value="ECO:0007669"/>
    <property type="project" value="TreeGrafter"/>
</dbReference>
<dbReference type="HOGENOM" id="CLU_442177_0_0_1"/>
<dbReference type="EMBL" id="BABT02000110">
    <property type="protein sequence ID" value="GAA96950.1"/>
    <property type="molecule type" value="Genomic_DNA"/>
</dbReference>
<feature type="region of interest" description="Disordered" evidence="1">
    <location>
        <begin position="1"/>
        <end position="48"/>
    </location>
</feature>
<reference evidence="2 3" key="2">
    <citation type="journal article" date="2012" name="Open Biol.">
        <title>Characteristics of nucleosomes and linker DNA regions on the genome of the basidiomycete Mixia osmundae revealed by mono- and dinucleosome mapping.</title>
        <authorList>
            <person name="Nishida H."/>
            <person name="Kondo S."/>
            <person name="Matsumoto T."/>
            <person name="Suzuki Y."/>
            <person name="Yoshikawa H."/>
            <person name="Taylor T.D."/>
            <person name="Sugiyama J."/>
        </authorList>
    </citation>
    <scope>NUCLEOTIDE SEQUENCE [LARGE SCALE GENOMIC DNA]</scope>
    <source>
        <strain evidence="3">CBS 9802 / IAM 14324 / JCM 22182 / KY 12970</strain>
    </source>
</reference>
<feature type="compositionally biased region" description="Polar residues" evidence="1">
    <location>
        <begin position="394"/>
        <end position="403"/>
    </location>
</feature>
<evidence type="ECO:0000313" key="2">
    <source>
        <dbReference type="EMBL" id="GAA96950.1"/>
    </source>
</evidence>
<dbReference type="AlphaFoldDB" id="G7E290"/>
<feature type="region of interest" description="Disordered" evidence="1">
    <location>
        <begin position="596"/>
        <end position="636"/>
    </location>
</feature>
<feature type="compositionally biased region" description="Low complexity" evidence="1">
    <location>
        <begin position="138"/>
        <end position="147"/>
    </location>
</feature>
<keyword evidence="3" id="KW-1185">Reference proteome</keyword>
<feature type="compositionally biased region" description="Basic and acidic residues" evidence="1">
    <location>
        <begin position="111"/>
        <end position="124"/>
    </location>
</feature>
<feature type="region of interest" description="Disordered" evidence="1">
    <location>
        <begin position="428"/>
        <end position="463"/>
    </location>
</feature>
<feature type="compositionally biased region" description="Basic residues" evidence="1">
    <location>
        <begin position="28"/>
        <end position="38"/>
    </location>
</feature>